<feature type="domain" description="Spore protein YkvP/CgeB glycosyl transferase-like" evidence="1">
    <location>
        <begin position="204"/>
        <end position="353"/>
    </location>
</feature>
<dbReference type="OrthoDB" id="9801492at2"/>
<dbReference type="Pfam" id="PF13524">
    <property type="entry name" value="Glyco_trans_1_2"/>
    <property type="match status" value="1"/>
</dbReference>
<keyword evidence="2" id="KW-0808">Transferase</keyword>
<dbReference type="AlphaFoldDB" id="A0A220UA08"/>
<dbReference type="RefSeq" id="WP_089064195.1">
    <property type="nucleotide sequence ID" value="NZ_CP022316.1"/>
</dbReference>
<evidence type="ECO:0000313" key="2">
    <source>
        <dbReference type="EMBL" id="ASK64947.1"/>
    </source>
</evidence>
<gene>
    <name evidence="2" type="ORF">CFK39_02855</name>
</gene>
<dbReference type="Proteomes" id="UP000198398">
    <property type="component" value="Chromosome"/>
</dbReference>
<sequence length="364" mass="41139">MPTMLFHAPYPIHGRQTGSGVRPAKMRRAFEDAGFDVLEIAGHGAERARALHRLRRSLRRGLELDFAYAENSTMPTLLTEPHHLPTHPAVDLMLLGLLRRHRVPTGLFYRDVYWRFPAYQADVGRLIATGTKTLYRAELLAYRGLDRVYLPSTKMSSFVPWIRQEQVAELPPGAAIHDSRRDPDGELTLLYVGNVSDYYRMHELFRAVDATDGVRLLFCTPRESWEAVAHEYPLANSQRIEIVHARGDELLPLFARAHLTLLTVEPAQYRDFAAPVKLFEYIGHGKPVLATEGTHAGELVERIGAGRQVAYAASAIARLLVELREDRRTLVDMTDRVEQVRHGHTWQARAEQVATDLRGGRSGS</sequence>
<proteinExistence type="predicted"/>
<keyword evidence="3" id="KW-1185">Reference proteome</keyword>
<organism evidence="2 3">
    <name type="scientific">Brachybacterium avium</name>
    <dbReference type="NCBI Taxonomy" id="2017485"/>
    <lineage>
        <taxon>Bacteria</taxon>
        <taxon>Bacillati</taxon>
        <taxon>Actinomycetota</taxon>
        <taxon>Actinomycetes</taxon>
        <taxon>Micrococcales</taxon>
        <taxon>Dermabacteraceae</taxon>
        <taxon>Brachybacterium</taxon>
    </lineage>
</organism>
<protein>
    <submittedName>
        <fullName evidence="2">Glycosyl transferase family 1</fullName>
    </submittedName>
</protein>
<dbReference type="InterPro" id="IPR055259">
    <property type="entry name" value="YkvP/CgeB_Glyco_trans-like"/>
</dbReference>
<dbReference type="GO" id="GO:0016740">
    <property type="term" value="F:transferase activity"/>
    <property type="evidence" value="ECO:0007669"/>
    <property type="project" value="UniProtKB-KW"/>
</dbReference>
<dbReference type="SUPFAM" id="SSF53756">
    <property type="entry name" value="UDP-Glycosyltransferase/glycogen phosphorylase"/>
    <property type="match status" value="1"/>
</dbReference>
<evidence type="ECO:0000313" key="3">
    <source>
        <dbReference type="Proteomes" id="UP000198398"/>
    </source>
</evidence>
<dbReference type="KEGG" id="brv:CFK39_02855"/>
<accession>A0A220UA08</accession>
<dbReference type="EMBL" id="CP022316">
    <property type="protein sequence ID" value="ASK64947.1"/>
    <property type="molecule type" value="Genomic_DNA"/>
</dbReference>
<dbReference type="Gene3D" id="3.40.50.2000">
    <property type="entry name" value="Glycogen Phosphorylase B"/>
    <property type="match status" value="1"/>
</dbReference>
<reference evidence="3" key="1">
    <citation type="submission" date="2017-07" db="EMBL/GenBank/DDBJ databases">
        <title>Brachybacterium sp. VR2415.</title>
        <authorList>
            <person name="Tak E.J."/>
            <person name="Bae J.-W."/>
        </authorList>
    </citation>
    <scope>NUCLEOTIDE SEQUENCE [LARGE SCALE GENOMIC DNA]</scope>
    <source>
        <strain evidence="3">VR2415</strain>
    </source>
</reference>
<evidence type="ECO:0000259" key="1">
    <source>
        <dbReference type="Pfam" id="PF13524"/>
    </source>
</evidence>
<name>A0A220UA08_9MICO</name>